<dbReference type="Proteomes" id="UP001377168">
    <property type="component" value="Unassembled WGS sequence"/>
</dbReference>
<name>A0ACC6Q352_9ACTN</name>
<evidence type="ECO:0000313" key="2">
    <source>
        <dbReference type="Proteomes" id="UP001377168"/>
    </source>
</evidence>
<proteinExistence type="predicted"/>
<protein>
    <submittedName>
        <fullName evidence="1">TIGR04222 domain-containing membrane protein</fullName>
    </submittedName>
</protein>
<gene>
    <name evidence="1" type="ORF">WKI67_32290</name>
</gene>
<sequence length="261" mass="26964">MLSLLFLFLAWSAAGLSCARLCLAAVDTARPPSVRLGAQRELTLYEAAFLAGGPQRVTELTLVSMHRRRRLLLAHTGWATVVDPDGEDELERSVIGAIGPAGQARIGAVRAAASAADAVRSLADRLVHAGLAVPDGDRTQVASAVRQVRGATVLTAALAALSLLMVPQEEGGGGPLIVWFALPLILTLGALAIARIEAHPYTRWASPDGRRLLGSLVGTGDGSERAFLTAVAVHGVGAVDDPSLRAALTAGRTSGSPLTGH</sequence>
<comment type="caution">
    <text evidence="1">The sequence shown here is derived from an EMBL/GenBank/DDBJ whole genome shotgun (WGS) entry which is preliminary data.</text>
</comment>
<accession>A0ACC6Q352</accession>
<reference evidence="1" key="1">
    <citation type="submission" date="2024-03" db="EMBL/GenBank/DDBJ databases">
        <title>Novel Streptomyces species of biotechnological and ecological value are a feature of Machair soil.</title>
        <authorList>
            <person name="Prole J.R."/>
            <person name="Goodfellow M."/>
            <person name="Allenby N."/>
            <person name="Ward A.C."/>
        </authorList>
    </citation>
    <scope>NUCLEOTIDE SEQUENCE</scope>
    <source>
        <strain evidence="1">MS2.AVA.5</strain>
    </source>
</reference>
<organism evidence="1 2">
    <name type="scientific">Streptomyces achmelvichensis</name>
    <dbReference type="NCBI Taxonomy" id="3134111"/>
    <lineage>
        <taxon>Bacteria</taxon>
        <taxon>Bacillati</taxon>
        <taxon>Actinomycetota</taxon>
        <taxon>Actinomycetes</taxon>
        <taxon>Kitasatosporales</taxon>
        <taxon>Streptomycetaceae</taxon>
        <taxon>Streptomyces</taxon>
    </lineage>
</organism>
<evidence type="ECO:0000313" key="1">
    <source>
        <dbReference type="EMBL" id="MEJ8638042.1"/>
    </source>
</evidence>
<dbReference type="EMBL" id="JBBKAJ010000022">
    <property type="protein sequence ID" value="MEJ8638042.1"/>
    <property type="molecule type" value="Genomic_DNA"/>
</dbReference>
<keyword evidence="2" id="KW-1185">Reference proteome</keyword>